<protein>
    <recommendedName>
        <fullName evidence="4">Neurotrophin-3</fullName>
    </recommendedName>
</protein>
<dbReference type="EMBL" id="CALNXI010000769">
    <property type="protein sequence ID" value="CAH3045318.1"/>
    <property type="molecule type" value="Genomic_DNA"/>
</dbReference>
<sequence length="392" mass="44399">MFNQTDCEASLLSETKFPDITEACNVTQRKQRHRKEQGAQIPVDIIYQERLKVTIRGNVEGQHESSRYEIGLEISLKNRRRTTKQYNILTRLKGHGSIKALYCLLPSVCGAKTDSCACSIQEVSTTLGPELTPRLPEEGRNERRTVKRNTVGFCFVLLFLVLEMLTCSLPKSREALSTRVLVDARYISDLKIEGGGRLQERDLTRNSSVEVENSASNPSYQIGPQLLPSSYSSPQQDADQESYQPPYQPLVENTRAPGGNTGYLRPVAERGEASRLVATDPASYQDLDQSEQREHGCQKSLTQVEETREPFYHVPEKSAAKEGIRSTSGTLRDPMYYVVKELKSVNANACDKFPSENSVKEPIYWVLEDPREIEEKNTKTTSFEVLFQEFWK</sequence>
<feature type="compositionally biased region" description="Low complexity" evidence="1">
    <location>
        <begin position="206"/>
        <end position="236"/>
    </location>
</feature>
<evidence type="ECO:0000313" key="3">
    <source>
        <dbReference type="Proteomes" id="UP001159427"/>
    </source>
</evidence>
<reference evidence="2 3" key="1">
    <citation type="submission" date="2022-05" db="EMBL/GenBank/DDBJ databases">
        <authorList>
            <consortium name="Genoscope - CEA"/>
            <person name="William W."/>
        </authorList>
    </citation>
    <scope>NUCLEOTIDE SEQUENCE [LARGE SCALE GENOMIC DNA]</scope>
</reference>
<evidence type="ECO:0000256" key="1">
    <source>
        <dbReference type="SAM" id="MobiDB-lite"/>
    </source>
</evidence>
<evidence type="ECO:0008006" key="4">
    <source>
        <dbReference type="Google" id="ProtNLM"/>
    </source>
</evidence>
<organism evidence="2 3">
    <name type="scientific">Porites evermanni</name>
    <dbReference type="NCBI Taxonomy" id="104178"/>
    <lineage>
        <taxon>Eukaryota</taxon>
        <taxon>Metazoa</taxon>
        <taxon>Cnidaria</taxon>
        <taxon>Anthozoa</taxon>
        <taxon>Hexacorallia</taxon>
        <taxon>Scleractinia</taxon>
        <taxon>Fungiina</taxon>
        <taxon>Poritidae</taxon>
        <taxon>Porites</taxon>
    </lineage>
</organism>
<accession>A0ABN8N8H5</accession>
<feature type="region of interest" description="Disordered" evidence="1">
    <location>
        <begin position="203"/>
        <end position="265"/>
    </location>
</feature>
<comment type="caution">
    <text evidence="2">The sequence shown here is derived from an EMBL/GenBank/DDBJ whole genome shotgun (WGS) entry which is preliminary data.</text>
</comment>
<proteinExistence type="predicted"/>
<keyword evidence="3" id="KW-1185">Reference proteome</keyword>
<dbReference type="Proteomes" id="UP001159427">
    <property type="component" value="Unassembled WGS sequence"/>
</dbReference>
<evidence type="ECO:0000313" key="2">
    <source>
        <dbReference type="EMBL" id="CAH3045318.1"/>
    </source>
</evidence>
<name>A0ABN8N8H5_9CNID</name>
<gene>
    <name evidence="2" type="ORF">PEVE_00041018</name>
</gene>